<name>A0AAV1S0J2_9ROSI</name>
<keyword evidence="3" id="KW-1185">Reference proteome</keyword>
<protein>
    <submittedName>
        <fullName evidence="2">Uncharacterized protein</fullName>
    </submittedName>
</protein>
<reference evidence="2 3" key="1">
    <citation type="submission" date="2024-01" db="EMBL/GenBank/DDBJ databases">
        <authorList>
            <person name="Waweru B."/>
        </authorList>
    </citation>
    <scope>NUCLEOTIDE SEQUENCE [LARGE SCALE GENOMIC DNA]</scope>
</reference>
<evidence type="ECO:0000313" key="3">
    <source>
        <dbReference type="Proteomes" id="UP001314170"/>
    </source>
</evidence>
<organism evidence="2 3">
    <name type="scientific">Dovyalis caffra</name>
    <dbReference type="NCBI Taxonomy" id="77055"/>
    <lineage>
        <taxon>Eukaryota</taxon>
        <taxon>Viridiplantae</taxon>
        <taxon>Streptophyta</taxon>
        <taxon>Embryophyta</taxon>
        <taxon>Tracheophyta</taxon>
        <taxon>Spermatophyta</taxon>
        <taxon>Magnoliopsida</taxon>
        <taxon>eudicotyledons</taxon>
        <taxon>Gunneridae</taxon>
        <taxon>Pentapetalae</taxon>
        <taxon>rosids</taxon>
        <taxon>fabids</taxon>
        <taxon>Malpighiales</taxon>
        <taxon>Salicaceae</taxon>
        <taxon>Flacourtieae</taxon>
        <taxon>Dovyalis</taxon>
    </lineage>
</organism>
<dbReference type="EMBL" id="CAWUPB010001160">
    <property type="protein sequence ID" value="CAK7343196.1"/>
    <property type="molecule type" value="Genomic_DNA"/>
</dbReference>
<dbReference type="AlphaFoldDB" id="A0AAV1S0J2"/>
<gene>
    <name evidence="2" type="ORF">DCAF_LOCUS17182</name>
</gene>
<feature type="compositionally biased region" description="Basic and acidic residues" evidence="1">
    <location>
        <begin position="51"/>
        <end position="71"/>
    </location>
</feature>
<evidence type="ECO:0000256" key="1">
    <source>
        <dbReference type="SAM" id="MobiDB-lite"/>
    </source>
</evidence>
<evidence type="ECO:0000313" key="2">
    <source>
        <dbReference type="EMBL" id="CAK7343196.1"/>
    </source>
</evidence>
<sequence length="84" mass="9631">MRRTSKPLPNKINLRLLARLKLRPRAAAFRIRSIATSGSWMNPAVAVSDDSVVREKEMGRDRSDESREKGNRKGKSVQRVLEER</sequence>
<feature type="region of interest" description="Disordered" evidence="1">
    <location>
        <begin position="47"/>
        <end position="84"/>
    </location>
</feature>
<proteinExistence type="predicted"/>
<comment type="caution">
    <text evidence="2">The sequence shown here is derived from an EMBL/GenBank/DDBJ whole genome shotgun (WGS) entry which is preliminary data.</text>
</comment>
<dbReference type="Proteomes" id="UP001314170">
    <property type="component" value="Unassembled WGS sequence"/>
</dbReference>
<accession>A0AAV1S0J2</accession>